<reference evidence="1 2" key="1">
    <citation type="submission" date="2020-09" db="EMBL/GenBank/DDBJ databases">
        <title>Paenibacillus sp. strain PR3 16S rRNA gene Genome sequencing and assembly.</title>
        <authorList>
            <person name="Kim J."/>
        </authorList>
    </citation>
    <scope>NUCLEOTIDE SEQUENCE [LARGE SCALE GENOMIC DNA]</scope>
    <source>
        <strain evidence="1 2">PR3</strain>
    </source>
</reference>
<protein>
    <submittedName>
        <fullName evidence="1">Uncharacterized protein</fullName>
    </submittedName>
</protein>
<name>A0ABR8N2L8_9BACL</name>
<dbReference type="InterPro" id="IPR058870">
    <property type="entry name" value="YuzC"/>
</dbReference>
<organism evidence="1 2">
    <name type="scientific">Paenibacillus terricola</name>
    <dbReference type="NCBI Taxonomy" id="2763503"/>
    <lineage>
        <taxon>Bacteria</taxon>
        <taxon>Bacillati</taxon>
        <taxon>Bacillota</taxon>
        <taxon>Bacilli</taxon>
        <taxon>Bacillales</taxon>
        <taxon>Paenibacillaceae</taxon>
        <taxon>Paenibacillus</taxon>
    </lineage>
</organism>
<evidence type="ECO:0000313" key="1">
    <source>
        <dbReference type="EMBL" id="MBD3921044.1"/>
    </source>
</evidence>
<dbReference type="Proteomes" id="UP000609346">
    <property type="component" value="Unassembled WGS sequence"/>
</dbReference>
<keyword evidence="2" id="KW-1185">Reference proteome</keyword>
<evidence type="ECO:0000313" key="2">
    <source>
        <dbReference type="Proteomes" id="UP000609346"/>
    </source>
</evidence>
<dbReference type="EMBL" id="JACXZA010000005">
    <property type="protein sequence ID" value="MBD3921044.1"/>
    <property type="molecule type" value="Genomic_DNA"/>
</dbReference>
<sequence>MSARYVPRRPMHDANMRELPPVDPARIEHSAQSFQPMLQDATRIISRLTERSFVIPLMTAAQAGHQQEVDRMIKTAAGASRAHAKYTPSGIVITVEPTNANESCCNLSMTLRWGI</sequence>
<proteinExistence type="predicted"/>
<dbReference type="RefSeq" id="WP_191205346.1">
    <property type="nucleotide sequence ID" value="NZ_JACXZA010000005.1"/>
</dbReference>
<comment type="caution">
    <text evidence="1">The sequence shown here is derived from an EMBL/GenBank/DDBJ whole genome shotgun (WGS) entry which is preliminary data.</text>
</comment>
<gene>
    <name evidence="1" type="ORF">H8B09_19920</name>
</gene>
<accession>A0ABR8N2L8</accession>
<dbReference type="Pfam" id="PF26344">
    <property type="entry name" value="YuzC"/>
    <property type="match status" value="1"/>
</dbReference>